<sequence length="121" mass="13988">MKKVVSEPALGPRELFYVQVLQSEIRTLGYRGELNSSRVARERSPAALVDLYRDLTEFTGHHGDDCTTAPTDARTIIGHRRRRGVPGVPLRYGNPPTRNIVEFNDYYLLPRRVNYDYLLRR</sequence>
<accession>A0A4C1YNV1</accession>
<evidence type="ECO:0000313" key="1">
    <source>
        <dbReference type="EMBL" id="GBP76683.1"/>
    </source>
</evidence>
<name>A0A4C1YNV1_EUMVA</name>
<protein>
    <submittedName>
        <fullName evidence="1">Uncharacterized protein</fullName>
    </submittedName>
</protein>
<dbReference type="Proteomes" id="UP000299102">
    <property type="component" value="Unassembled WGS sequence"/>
</dbReference>
<keyword evidence="2" id="KW-1185">Reference proteome</keyword>
<organism evidence="1 2">
    <name type="scientific">Eumeta variegata</name>
    <name type="common">Bagworm moth</name>
    <name type="synonym">Eumeta japonica</name>
    <dbReference type="NCBI Taxonomy" id="151549"/>
    <lineage>
        <taxon>Eukaryota</taxon>
        <taxon>Metazoa</taxon>
        <taxon>Ecdysozoa</taxon>
        <taxon>Arthropoda</taxon>
        <taxon>Hexapoda</taxon>
        <taxon>Insecta</taxon>
        <taxon>Pterygota</taxon>
        <taxon>Neoptera</taxon>
        <taxon>Endopterygota</taxon>
        <taxon>Lepidoptera</taxon>
        <taxon>Glossata</taxon>
        <taxon>Ditrysia</taxon>
        <taxon>Tineoidea</taxon>
        <taxon>Psychidae</taxon>
        <taxon>Oiketicinae</taxon>
        <taxon>Eumeta</taxon>
    </lineage>
</organism>
<gene>
    <name evidence="1" type="ORF">EVAR_80479_1</name>
</gene>
<dbReference type="AlphaFoldDB" id="A0A4C1YNV1"/>
<reference evidence="1 2" key="1">
    <citation type="journal article" date="2019" name="Commun. Biol.">
        <title>The bagworm genome reveals a unique fibroin gene that provides high tensile strength.</title>
        <authorList>
            <person name="Kono N."/>
            <person name="Nakamura H."/>
            <person name="Ohtoshi R."/>
            <person name="Tomita M."/>
            <person name="Numata K."/>
            <person name="Arakawa K."/>
        </authorList>
    </citation>
    <scope>NUCLEOTIDE SEQUENCE [LARGE SCALE GENOMIC DNA]</scope>
</reference>
<comment type="caution">
    <text evidence="1">The sequence shown here is derived from an EMBL/GenBank/DDBJ whole genome shotgun (WGS) entry which is preliminary data.</text>
</comment>
<dbReference type="EMBL" id="BGZK01001298">
    <property type="protein sequence ID" value="GBP76683.1"/>
    <property type="molecule type" value="Genomic_DNA"/>
</dbReference>
<evidence type="ECO:0000313" key="2">
    <source>
        <dbReference type="Proteomes" id="UP000299102"/>
    </source>
</evidence>
<proteinExistence type="predicted"/>